<reference evidence="1 2" key="1">
    <citation type="submission" date="2016-12" db="EMBL/GenBank/DDBJ databases">
        <title>Genome Mining:The Detection of Biosynthetic Gene Clusters to Aid in the Expression of Curamycin A produced by Streptomyces sp. strain CZA14.</title>
        <authorList>
            <person name="Durrell K.A."/>
            <person name="Kirby B.M."/>
            <person name="Khan W."/>
            <person name="Mthethwa T."/>
            <person name="Le Roes-Hill M."/>
        </authorList>
    </citation>
    <scope>NUCLEOTIDE SEQUENCE [LARGE SCALE GENOMIC DNA]</scope>
    <source>
        <strain evidence="1 2">CZA14</strain>
    </source>
</reference>
<proteinExistence type="predicted"/>
<name>A0ABX3Y810_9ACTN</name>
<protein>
    <submittedName>
        <fullName evidence="1">Uncharacterized protein</fullName>
    </submittedName>
</protein>
<evidence type="ECO:0000313" key="2">
    <source>
        <dbReference type="Proteomes" id="UP000194266"/>
    </source>
</evidence>
<dbReference type="Proteomes" id="UP000194266">
    <property type="component" value="Unassembled WGS sequence"/>
</dbReference>
<gene>
    <name evidence="1" type="ORF">OQI_35400</name>
</gene>
<comment type="caution">
    <text evidence="1">The sequence shown here is derived from an EMBL/GenBank/DDBJ whole genome shotgun (WGS) entry which is preliminary data.</text>
</comment>
<accession>A0ABX3Y810</accession>
<keyword evidence="2" id="KW-1185">Reference proteome</keyword>
<dbReference type="EMBL" id="MRYD01000367">
    <property type="protein sequence ID" value="OSZ55995.1"/>
    <property type="molecule type" value="Genomic_DNA"/>
</dbReference>
<organism evidence="1 2">
    <name type="scientific">Streptomyces pharetrae CZA14</name>
    <dbReference type="NCBI Taxonomy" id="1144883"/>
    <lineage>
        <taxon>Bacteria</taxon>
        <taxon>Bacillati</taxon>
        <taxon>Actinomycetota</taxon>
        <taxon>Actinomycetes</taxon>
        <taxon>Kitasatosporales</taxon>
        <taxon>Streptomycetaceae</taxon>
        <taxon>Streptomyces</taxon>
    </lineage>
</organism>
<evidence type="ECO:0000313" key="1">
    <source>
        <dbReference type="EMBL" id="OSZ55995.1"/>
    </source>
</evidence>
<sequence length="142" mass="16350">MSAIQAARMTSSSWYVFVEEDRIDFDVWEPTCLRPEWSLVHGEYVEGGEEDARDVGERLAREHVPELMAVGMLPGDRPHRGVYRVPDGSLLVRVKGRHRECRFRVSVGELVYSEEEITAPRPEGKAPRRNATLFYLRFLLFG</sequence>